<dbReference type="PANTHER" id="PTHR33048:SF47">
    <property type="entry name" value="INTEGRAL MEMBRANE PROTEIN-RELATED"/>
    <property type="match status" value="1"/>
</dbReference>
<comment type="similarity">
    <text evidence="5">Belongs to the SAT4 family.</text>
</comment>
<accession>A0AB34KSY3</accession>
<keyword evidence="4 6" id="KW-0472">Membrane</keyword>
<evidence type="ECO:0000256" key="1">
    <source>
        <dbReference type="ARBA" id="ARBA00004141"/>
    </source>
</evidence>
<dbReference type="GeneID" id="96006100"/>
<feature type="domain" description="Rhodopsin" evidence="7">
    <location>
        <begin position="43"/>
        <end position="282"/>
    </location>
</feature>
<dbReference type="RefSeq" id="XP_069229760.1">
    <property type="nucleotide sequence ID" value="XM_069373262.1"/>
</dbReference>
<dbReference type="EMBL" id="JAAQHG020000013">
    <property type="protein sequence ID" value="KAL1586655.1"/>
    <property type="molecule type" value="Genomic_DNA"/>
</dbReference>
<gene>
    <name evidence="8" type="ORF">WHR41_04656</name>
</gene>
<dbReference type="GO" id="GO:0016020">
    <property type="term" value="C:membrane"/>
    <property type="evidence" value="ECO:0007669"/>
    <property type="project" value="UniProtKB-SubCell"/>
</dbReference>
<feature type="transmembrane region" description="Helical" evidence="6">
    <location>
        <begin position="182"/>
        <end position="206"/>
    </location>
</feature>
<keyword evidence="3 6" id="KW-1133">Transmembrane helix</keyword>
<dbReference type="Proteomes" id="UP000803884">
    <property type="component" value="Unassembled WGS sequence"/>
</dbReference>
<feature type="transmembrane region" description="Helical" evidence="6">
    <location>
        <begin position="218"/>
        <end position="241"/>
    </location>
</feature>
<dbReference type="InterPro" id="IPR052337">
    <property type="entry name" value="SAT4-like"/>
</dbReference>
<evidence type="ECO:0000256" key="5">
    <source>
        <dbReference type="ARBA" id="ARBA00038359"/>
    </source>
</evidence>
<dbReference type="AlphaFoldDB" id="A0AB34KSY3"/>
<reference evidence="8 9" key="1">
    <citation type="journal article" date="2020" name="Microbiol. Resour. Announc.">
        <title>Draft Genome Sequence of a Cladosporium Species Isolated from the Mesophotic Ascidian Didemnum maculosum.</title>
        <authorList>
            <person name="Gioti A."/>
            <person name="Siaperas R."/>
            <person name="Nikolaivits E."/>
            <person name="Le Goff G."/>
            <person name="Ouazzani J."/>
            <person name="Kotoulas G."/>
            <person name="Topakas E."/>
        </authorList>
    </citation>
    <scope>NUCLEOTIDE SEQUENCE [LARGE SCALE GENOMIC DNA]</scope>
    <source>
        <strain evidence="8 9">TM138-S3</strain>
    </source>
</reference>
<protein>
    <recommendedName>
        <fullName evidence="7">Rhodopsin domain-containing protein</fullName>
    </recommendedName>
</protein>
<feature type="transmembrane region" description="Helical" evidence="6">
    <location>
        <begin position="58"/>
        <end position="76"/>
    </location>
</feature>
<evidence type="ECO:0000256" key="3">
    <source>
        <dbReference type="ARBA" id="ARBA00022989"/>
    </source>
</evidence>
<feature type="transmembrane region" description="Helical" evidence="6">
    <location>
        <begin position="253"/>
        <end position="276"/>
    </location>
</feature>
<evidence type="ECO:0000256" key="4">
    <source>
        <dbReference type="ARBA" id="ARBA00023136"/>
    </source>
</evidence>
<evidence type="ECO:0000259" key="7">
    <source>
        <dbReference type="Pfam" id="PF20684"/>
    </source>
</evidence>
<evidence type="ECO:0000256" key="6">
    <source>
        <dbReference type="SAM" id="Phobius"/>
    </source>
</evidence>
<name>A0AB34KSY3_9PEZI</name>
<feature type="transmembrane region" description="Helical" evidence="6">
    <location>
        <begin position="25"/>
        <end position="46"/>
    </location>
</feature>
<dbReference type="InterPro" id="IPR049326">
    <property type="entry name" value="Rhodopsin_dom_fungi"/>
</dbReference>
<sequence>MADAYDEEFSSQHSTISGYASQTSLYVVAVIFTLIAGLVVLGRVYARTFVAKQAGLDDILIMLSGVLSITFCITIYKQTEFGMGKHAWQFPHSDKAYIVLWFWASIWIYYLCLGLTKLSILIQYLRIFPQVNFRRMCWAMVGIIIVWTLWATLSAIFMCTPVNVFWSSADYFDDPRCMPRSIIWYTNAGINIVTDCAIALLPMKVIQSLQMPRRQRNLLYILFGVGFITCFISLLRLVYIYPMAVNPDITWHSPLFCIWSAVELNVAIVCSSAPALKNLIKRVWPQILQSFSSSVKRSGGSGASDSAATAINSASTVYSTKGSTLKGSHVASIEAQTMAAPKRGFVNRALRLFGRGDGRGRLGSDIALDDDVTHLRRESTSPPASHVASKSIEVQTAVNQRVDVEEGKGGFVLGERC</sequence>
<dbReference type="PANTHER" id="PTHR33048">
    <property type="entry name" value="PTH11-LIKE INTEGRAL MEMBRANE PROTEIN (AFU_ORTHOLOGUE AFUA_5G11245)"/>
    <property type="match status" value="1"/>
</dbReference>
<dbReference type="Pfam" id="PF20684">
    <property type="entry name" value="Fung_rhodopsin"/>
    <property type="match status" value="1"/>
</dbReference>
<comment type="caution">
    <text evidence="8">The sequence shown here is derived from an EMBL/GenBank/DDBJ whole genome shotgun (WGS) entry which is preliminary data.</text>
</comment>
<proteinExistence type="inferred from homology"/>
<keyword evidence="9" id="KW-1185">Reference proteome</keyword>
<evidence type="ECO:0000313" key="9">
    <source>
        <dbReference type="Proteomes" id="UP000803884"/>
    </source>
</evidence>
<feature type="transmembrane region" description="Helical" evidence="6">
    <location>
        <begin position="137"/>
        <end position="158"/>
    </location>
</feature>
<comment type="subcellular location">
    <subcellularLocation>
        <location evidence="1">Membrane</location>
        <topology evidence="1">Multi-pass membrane protein</topology>
    </subcellularLocation>
</comment>
<evidence type="ECO:0000313" key="8">
    <source>
        <dbReference type="EMBL" id="KAL1586655.1"/>
    </source>
</evidence>
<organism evidence="8 9">
    <name type="scientific">Cladosporium halotolerans</name>
    <dbReference type="NCBI Taxonomy" id="1052096"/>
    <lineage>
        <taxon>Eukaryota</taxon>
        <taxon>Fungi</taxon>
        <taxon>Dikarya</taxon>
        <taxon>Ascomycota</taxon>
        <taxon>Pezizomycotina</taxon>
        <taxon>Dothideomycetes</taxon>
        <taxon>Dothideomycetidae</taxon>
        <taxon>Cladosporiales</taxon>
        <taxon>Cladosporiaceae</taxon>
        <taxon>Cladosporium</taxon>
    </lineage>
</organism>
<feature type="transmembrane region" description="Helical" evidence="6">
    <location>
        <begin position="96"/>
        <end position="116"/>
    </location>
</feature>
<keyword evidence="2 6" id="KW-0812">Transmembrane</keyword>
<evidence type="ECO:0000256" key="2">
    <source>
        <dbReference type="ARBA" id="ARBA00022692"/>
    </source>
</evidence>